<sequence length="499" mass="55259">MHTLLTWLGTKDLENMLVEAHAAISTIALKSTIPFDKIVILSNKDEDKWNQFERFLQKRMAIANRPNQDIQVYKAHIDSPIDYQSISKVADQWISKLSDEADTLSINLTSGTPTMTTLSVLIGKGKSNTRFLQSTPKNEVIDVDIPLDFAHAYAQSASKGIAAKATSEPSLYRAFDQLTSHSDAMKTAIKKAQKIAASEVPTLILGETGTGKELMANAIHQGSLRAQKSLRIVNCGALAENIVDSILFGHKKGAFTGADKDHPGLFEQADGGTLFLDEVGELPLNVQVKLLRALQQGEVTRLGDTKSINVDVRIIAATHQDLSALVAQGKFREDLFYRLAVGIIDMPSLNQRKADIPYIVEQLAEQINLAGAKHPSYKSKNISDKAINFICTQSWPGNIRELWSTLNRAFLWSDNRVVDEKDIADSMINIQKSKPDHKITMSIHDKVDIVQITDDIQKKYVIAALKASGNVKKQATKILGLKDHQTLTNWMKRLNITID</sequence>
<evidence type="ECO:0000256" key="2">
    <source>
        <dbReference type="ARBA" id="ARBA00022840"/>
    </source>
</evidence>
<dbReference type="Proteomes" id="UP000617555">
    <property type="component" value="Unassembled WGS sequence"/>
</dbReference>
<evidence type="ECO:0000256" key="1">
    <source>
        <dbReference type="ARBA" id="ARBA00022741"/>
    </source>
</evidence>
<proteinExistence type="predicted"/>
<gene>
    <name evidence="4" type="ORF">GCM10011607_37480</name>
</gene>
<dbReference type="InterPro" id="IPR002078">
    <property type="entry name" value="Sigma_54_int"/>
</dbReference>
<dbReference type="InterPro" id="IPR027417">
    <property type="entry name" value="P-loop_NTPase"/>
</dbReference>
<keyword evidence="2" id="KW-0067">ATP-binding</keyword>
<organism evidence="4 5">
    <name type="scientific">Shewanella inventionis</name>
    <dbReference type="NCBI Taxonomy" id="1738770"/>
    <lineage>
        <taxon>Bacteria</taxon>
        <taxon>Pseudomonadati</taxon>
        <taxon>Pseudomonadota</taxon>
        <taxon>Gammaproteobacteria</taxon>
        <taxon>Alteromonadales</taxon>
        <taxon>Shewanellaceae</taxon>
        <taxon>Shewanella</taxon>
    </lineage>
</organism>
<keyword evidence="1" id="KW-0547">Nucleotide-binding</keyword>
<reference evidence="5" key="1">
    <citation type="journal article" date="2019" name="Int. J. Syst. Evol. Microbiol.">
        <title>The Global Catalogue of Microorganisms (GCM) 10K type strain sequencing project: providing services to taxonomists for standard genome sequencing and annotation.</title>
        <authorList>
            <consortium name="The Broad Institute Genomics Platform"/>
            <consortium name="The Broad Institute Genome Sequencing Center for Infectious Disease"/>
            <person name="Wu L."/>
            <person name="Ma J."/>
        </authorList>
    </citation>
    <scope>NUCLEOTIDE SEQUENCE [LARGE SCALE GENOMIC DNA]</scope>
    <source>
        <strain evidence="5">CGMCC 1.15339</strain>
    </source>
</reference>
<keyword evidence="5" id="KW-1185">Reference proteome</keyword>
<dbReference type="RefSeq" id="WP_188740826.1">
    <property type="nucleotide sequence ID" value="NZ_BMII01000041.1"/>
</dbReference>
<dbReference type="PROSITE" id="PS00676">
    <property type="entry name" value="SIGMA54_INTERACT_2"/>
    <property type="match status" value="1"/>
</dbReference>
<dbReference type="Gene3D" id="1.10.10.60">
    <property type="entry name" value="Homeodomain-like"/>
    <property type="match status" value="1"/>
</dbReference>
<dbReference type="Gene3D" id="3.40.50.300">
    <property type="entry name" value="P-loop containing nucleotide triphosphate hydrolases"/>
    <property type="match status" value="1"/>
</dbReference>
<dbReference type="InterPro" id="IPR058031">
    <property type="entry name" value="AAA_lid_NorR"/>
</dbReference>
<dbReference type="InterPro" id="IPR003593">
    <property type="entry name" value="AAA+_ATPase"/>
</dbReference>
<dbReference type="Pfam" id="PF25601">
    <property type="entry name" value="AAA_lid_14"/>
    <property type="match status" value="1"/>
</dbReference>
<evidence type="ECO:0000313" key="5">
    <source>
        <dbReference type="Proteomes" id="UP000617555"/>
    </source>
</evidence>
<dbReference type="Gene3D" id="3.40.50.10770">
    <property type="entry name" value="Hypothetical protein VC1899 like domain (Restriction endonuclease-like)"/>
    <property type="match status" value="1"/>
</dbReference>
<accession>A0ABQ1JSC4</accession>
<dbReference type="SUPFAM" id="SSF52540">
    <property type="entry name" value="P-loop containing nucleoside triphosphate hydrolases"/>
    <property type="match status" value="1"/>
</dbReference>
<evidence type="ECO:0000259" key="3">
    <source>
        <dbReference type="PROSITE" id="PS50045"/>
    </source>
</evidence>
<dbReference type="EMBL" id="BMII01000041">
    <property type="protein sequence ID" value="GGB73530.1"/>
    <property type="molecule type" value="Genomic_DNA"/>
</dbReference>
<name>A0ABQ1JSC4_9GAMM</name>
<dbReference type="PROSITE" id="PS50045">
    <property type="entry name" value="SIGMA54_INTERACT_4"/>
    <property type="match status" value="1"/>
</dbReference>
<dbReference type="InterPro" id="IPR025943">
    <property type="entry name" value="Sigma_54_int_dom_ATP-bd_2"/>
</dbReference>
<comment type="caution">
    <text evidence="4">The sequence shown here is derived from an EMBL/GenBank/DDBJ whole genome shotgun (WGS) entry which is preliminary data.</text>
</comment>
<dbReference type="PANTHER" id="PTHR32071">
    <property type="entry name" value="TRANSCRIPTIONAL REGULATORY PROTEIN"/>
    <property type="match status" value="1"/>
</dbReference>
<evidence type="ECO:0000313" key="4">
    <source>
        <dbReference type="EMBL" id="GGB73530.1"/>
    </source>
</evidence>
<feature type="domain" description="Sigma-54 factor interaction" evidence="3">
    <location>
        <begin position="178"/>
        <end position="411"/>
    </location>
</feature>
<dbReference type="Gene3D" id="1.10.8.60">
    <property type="match status" value="1"/>
</dbReference>
<dbReference type="SMART" id="SM00382">
    <property type="entry name" value="AAA"/>
    <property type="match status" value="1"/>
</dbReference>
<dbReference type="CDD" id="cd00009">
    <property type="entry name" value="AAA"/>
    <property type="match status" value="1"/>
</dbReference>
<dbReference type="Pfam" id="PF00158">
    <property type="entry name" value="Sigma54_activat"/>
    <property type="match status" value="1"/>
</dbReference>
<protein>
    <recommendedName>
        <fullName evidence="3">Sigma-54 factor interaction domain-containing protein</fullName>
    </recommendedName>
</protein>